<reference evidence="2 3" key="1">
    <citation type="journal article" date="2012" name="PLoS Pathog.">
        <title>The genome of the obligate intracellular parasite Trachipleistophora hominis: new insights into microsporidian genome dynamics and reductive evolution.</title>
        <authorList>
            <person name="Heinz E."/>
            <person name="Williams T.A."/>
            <person name="Nakjang S."/>
            <person name="Noel C.J."/>
            <person name="Swan D.C."/>
            <person name="Goldberg A.V."/>
            <person name="Harris S.R."/>
            <person name="Weinmaier T."/>
            <person name="Markert S."/>
            <person name="Becher D."/>
            <person name="Bernhardt J."/>
            <person name="Dagan T."/>
            <person name="Hacker C."/>
            <person name="Lucocq J.M."/>
            <person name="Schweder T."/>
            <person name="Rattei T."/>
            <person name="Hall N."/>
            <person name="Hirt R.P."/>
            <person name="Embley T.M."/>
        </authorList>
    </citation>
    <scope>NUCLEOTIDE SEQUENCE [LARGE SCALE GENOMIC DNA]</scope>
</reference>
<dbReference type="OrthoDB" id="10327729at2759"/>
<keyword evidence="3" id="KW-1185">Reference proteome</keyword>
<gene>
    <name evidence="2" type="ORF">THOM_0531</name>
</gene>
<dbReference type="OMA" id="EVQVDCI"/>
<sequence length="297" mass="35069">MVRMFLPNVLLLPIYMLCLISVMFVSKRTFEFFFEVFSLQNKLIQSTYDPKAMIYIVEGNTNRKKVSDHLGKIEFIDVENKNFIPNGNFNITARIGYNFVFLYEDEMSMMPTKTIFLKQAFDRRMGFAELIEFIENNQDNDSIDDVKSLNTMLFLALYGYMSHFSLSVFENAIMGYVNHDIYFVIRINSPLQKFGKTENGEVSYPFIAKLVRATILAKNKNKTYSIQLSKKDLNIKNFLFFYIQKRNKIAEKIYEDIVRNKICFGLPEVQVDCIDKWKNMDYDLEMISKRSKIRFIE</sequence>
<dbReference type="HOGENOM" id="CLU_903686_0_0_1"/>
<dbReference type="EMBL" id="JH993845">
    <property type="protein sequence ID" value="ELQ76503.1"/>
    <property type="molecule type" value="Genomic_DNA"/>
</dbReference>
<dbReference type="InParanoid" id="L7JYG0"/>
<keyword evidence="1" id="KW-0812">Transmembrane</keyword>
<accession>L7JYG0</accession>
<dbReference type="VEuPathDB" id="MicrosporidiaDB:THOM_0531"/>
<evidence type="ECO:0000313" key="3">
    <source>
        <dbReference type="Proteomes" id="UP000011185"/>
    </source>
</evidence>
<protein>
    <submittedName>
        <fullName evidence="2">Uncharacterized protein</fullName>
    </submittedName>
</protein>
<dbReference type="AlphaFoldDB" id="L7JYG0"/>
<evidence type="ECO:0000256" key="1">
    <source>
        <dbReference type="SAM" id="Phobius"/>
    </source>
</evidence>
<dbReference type="Proteomes" id="UP000011185">
    <property type="component" value="Unassembled WGS sequence"/>
</dbReference>
<name>L7JYG0_TRAHO</name>
<organism evidence="2 3">
    <name type="scientific">Trachipleistophora hominis</name>
    <name type="common">Microsporidian parasite</name>
    <dbReference type="NCBI Taxonomy" id="72359"/>
    <lineage>
        <taxon>Eukaryota</taxon>
        <taxon>Fungi</taxon>
        <taxon>Fungi incertae sedis</taxon>
        <taxon>Microsporidia</taxon>
        <taxon>Pleistophoridae</taxon>
        <taxon>Trachipleistophora</taxon>
    </lineage>
</organism>
<keyword evidence="1" id="KW-1133">Transmembrane helix</keyword>
<feature type="transmembrane region" description="Helical" evidence="1">
    <location>
        <begin position="6"/>
        <end position="25"/>
    </location>
</feature>
<evidence type="ECO:0000313" key="2">
    <source>
        <dbReference type="EMBL" id="ELQ76503.1"/>
    </source>
</evidence>
<keyword evidence="1" id="KW-0472">Membrane</keyword>
<proteinExistence type="predicted"/>